<dbReference type="PANTHER" id="PTHR31468:SF8">
    <property type="entry name" value="1,3-BETA-GLUCANOSYLTRANSFERASE GAS2"/>
    <property type="match status" value="1"/>
</dbReference>
<feature type="region of interest" description="Disordered" evidence="7">
    <location>
        <begin position="380"/>
        <end position="414"/>
    </location>
</feature>
<dbReference type="RefSeq" id="XP_033388472.1">
    <property type="nucleotide sequence ID" value="XM_033521048.1"/>
</dbReference>
<evidence type="ECO:0000256" key="1">
    <source>
        <dbReference type="ARBA" id="ARBA00004609"/>
    </source>
</evidence>
<feature type="region of interest" description="Disordered" evidence="7">
    <location>
        <begin position="297"/>
        <end position="320"/>
    </location>
</feature>
<protein>
    <recommendedName>
        <fullName evidence="6">1,3-beta-glucanosyltransferase</fullName>
        <ecNumber evidence="6">2.4.1.-</ecNumber>
    </recommendedName>
</protein>
<dbReference type="FunFam" id="3.20.20.80:FF:000038">
    <property type="entry name" value="1,3-beta-glucanosyltransferase"/>
    <property type="match status" value="1"/>
</dbReference>
<keyword evidence="6" id="KW-0808">Transferase</keyword>
<feature type="signal peptide" evidence="6">
    <location>
        <begin position="1"/>
        <end position="18"/>
    </location>
</feature>
<keyword evidence="4" id="KW-1015">Disulfide bond</keyword>
<feature type="transmembrane region" description="Helical" evidence="8">
    <location>
        <begin position="417"/>
        <end position="434"/>
    </location>
</feature>
<dbReference type="GeneID" id="54278445"/>
<name>A0A6A5Y4J8_9PLEO</name>
<evidence type="ECO:0000313" key="9">
    <source>
        <dbReference type="EMBL" id="KAF2020133.1"/>
    </source>
</evidence>
<organism evidence="9 10">
    <name type="scientific">Aaosphaeria arxii CBS 175.79</name>
    <dbReference type="NCBI Taxonomy" id="1450172"/>
    <lineage>
        <taxon>Eukaryota</taxon>
        <taxon>Fungi</taxon>
        <taxon>Dikarya</taxon>
        <taxon>Ascomycota</taxon>
        <taxon>Pezizomycotina</taxon>
        <taxon>Dothideomycetes</taxon>
        <taxon>Pleosporomycetidae</taxon>
        <taxon>Pleosporales</taxon>
        <taxon>Pleosporales incertae sedis</taxon>
        <taxon>Aaosphaeria</taxon>
    </lineage>
</organism>
<dbReference type="GO" id="GO:0071970">
    <property type="term" value="P:fungal-type cell wall (1-&gt;3)-beta-D-glucan biosynthetic process"/>
    <property type="evidence" value="ECO:0007669"/>
    <property type="project" value="TreeGrafter"/>
</dbReference>
<evidence type="ECO:0000256" key="5">
    <source>
        <dbReference type="ARBA" id="ARBA00023180"/>
    </source>
</evidence>
<evidence type="ECO:0000256" key="6">
    <source>
        <dbReference type="RuleBase" id="RU361209"/>
    </source>
</evidence>
<keyword evidence="3 6" id="KW-0732">Signal</keyword>
<keyword evidence="6" id="KW-0336">GPI-anchor</keyword>
<feature type="compositionally biased region" description="Low complexity" evidence="7">
    <location>
        <begin position="380"/>
        <end position="392"/>
    </location>
</feature>
<feature type="chain" id="PRO_5025709993" description="1,3-beta-glucanosyltransferase" evidence="6">
    <location>
        <begin position="19"/>
        <end position="435"/>
    </location>
</feature>
<reference evidence="9" key="1">
    <citation type="journal article" date="2020" name="Stud. Mycol.">
        <title>101 Dothideomycetes genomes: a test case for predicting lifestyles and emergence of pathogens.</title>
        <authorList>
            <person name="Haridas S."/>
            <person name="Albert R."/>
            <person name="Binder M."/>
            <person name="Bloem J."/>
            <person name="Labutti K."/>
            <person name="Salamov A."/>
            <person name="Andreopoulos B."/>
            <person name="Baker S."/>
            <person name="Barry K."/>
            <person name="Bills G."/>
            <person name="Bluhm B."/>
            <person name="Cannon C."/>
            <person name="Castanera R."/>
            <person name="Culley D."/>
            <person name="Daum C."/>
            <person name="Ezra D."/>
            <person name="Gonzalez J."/>
            <person name="Henrissat B."/>
            <person name="Kuo A."/>
            <person name="Liang C."/>
            <person name="Lipzen A."/>
            <person name="Lutzoni F."/>
            <person name="Magnuson J."/>
            <person name="Mondo S."/>
            <person name="Nolan M."/>
            <person name="Ohm R."/>
            <person name="Pangilinan J."/>
            <person name="Park H.-J."/>
            <person name="Ramirez L."/>
            <person name="Alfaro M."/>
            <person name="Sun H."/>
            <person name="Tritt A."/>
            <person name="Yoshinaga Y."/>
            <person name="Zwiers L.-H."/>
            <person name="Turgeon B."/>
            <person name="Goodwin S."/>
            <person name="Spatafora J."/>
            <person name="Crous P."/>
            <person name="Grigoriev I."/>
        </authorList>
    </citation>
    <scope>NUCLEOTIDE SEQUENCE</scope>
    <source>
        <strain evidence="9">CBS 175.79</strain>
    </source>
</reference>
<comment type="similarity">
    <text evidence="2 6">Belongs to the glycosyl hydrolase 72 family.</text>
</comment>
<sequence>MRSALLTCAIAGLTAVHAIPTIKAKGSKFFTSEGNQFFVKGIAYQLVPDDPLLDAKQCKLDADLMKEIGTNSIRVYHVDPEGDHDECMKTFEDAGIYLWLDLDTFDTQIEQNSPHWNETQLQAFQKVMDGFHQYDNLAGFFVGNEVITKENGTLSAPFVKAAARDLKSYRDSKGYRKIPVGYSAADIAINRPMLQNFLACGSNSSESIDFFALNTYSWCGDSSYSTSGYNKRVEEAKDYPVPIFISETGCNTVPPRDFADQAAVFGKQMSEVYSGAMVYEWIQEANNYGIISYGPKVDPESPNAPPDGFPRSGKPTPVDPDFANLSKQWKTLNPTGIKESDYKPTATAPACPSYTSAAELQWLVNGNDLPTVGATYQASASATQSSATPTGGSNNGEGQPSATPKQGLSPGSPVREVQGMGLGLFGVLLGFFWWM</sequence>
<proteinExistence type="inferred from homology"/>
<dbReference type="InterPro" id="IPR017853">
    <property type="entry name" value="GH"/>
</dbReference>
<keyword evidence="8" id="KW-0812">Transmembrane</keyword>
<dbReference type="EC" id="2.4.1.-" evidence="6"/>
<dbReference type="AlphaFoldDB" id="A0A6A5Y4J8"/>
<gene>
    <name evidence="9" type="ORF">BU24DRAFT_133844</name>
</gene>
<evidence type="ECO:0000256" key="2">
    <source>
        <dbReference type="ARBA" id="ARBA00007528"/>
    </source>
</evidence>
<dbReference type="SUPFAM" id="SSF51445">
    <property type="entry name" value="(Trans)glycosidases"/>
    <property type="match status" value="1"/>
</dbReference>
<evidence type="ECO:0000256" key="4">
    <source>
        <dbReference type="ARBA" id="ARBA00023157"/>
    </source>
</evidence>
<evidence type="ECO:0000256" key="7">
    <source>
        <dbReference type="SAM" id="MobiDB-lite"/>
    </source>
</evidence>
<keyword evidence="5" id="KW-0325">Glycoprotein</keyword>
<keyword evidence="8" id="KW-1133">Transmembrane helix</keyword>
<dbReference type="GO" id="GO:0098552">
    <property type="term" value="C:side of membrane"/>
    <property type="evidence" value="ECO:0007669"/>
    <property type="project" value="UniProtKB-KW"/>
</dbReference>
<dbReference type="GO" id="GO:0005886">
    <property type="term" value="C:plasma membrane"/>
    <property type="evidence" value="ECO:0007669"/>
    <property type="project" value="UniProtKB-SubCell"/>
</dbReference>
<keyword evidence="6 8" id="KW-0472">Membrane</keyword>
<dbReference type="Gene3D" id="3.20.20.80">
    <property type="entry name" value="Glycosidases"/>
    <property type="match status" value="1"/>
</dbReference>
<dbReference type="GO" id="GO:0031505">
    <property type="term" value="P:fungal-type cell wall organization"/>
    <property type="evidence" value="ECO:0007669"/>
    <property type="project" value="TreeGrafter"/>
</dbReference>
<keyword evidence="10" id="KW-1185">Reference proteome</keyword>
<dbReference type="PANTHER" id="PTHR31468">
    <property type="entry name" value="1,3-BETA-GLUCANOSYLTRANSFERASE GAS1"/>
    <property type="match status" value="1"/>
</dbReference>
<dbReference type="Pfam" id="PF03198">
    <property type="entry name" value="Glyco_hydro_72"/>
    <property type="match status" value="1"/>
</dbReference>
<dbReference type="InterPro" id="IPR004886">
    <property type="entry name" value="Glucanosyltransferase"/>
</dbReference>
<comment type="subcellular location">
    <subcellularLocation>
        <location evidence="1 6">Cell membrane</location>
        <topology evidence="1 6">Lipid-anchor</topology>
        <topology evidence="1 6">GPI-anchor</topology>
    </subcellularLocation>
</comment>
<dbReference type="GO" id="GO:0042124">
    <property type="term" value="F:1,3-beta-glucanosyltransferase activity"/>
    <property type="evidence" value="ECO:0007669"/>
    <property type="project" value="TreeGrafter"/>
</dbReference>
<evidence type="ECO:0000313" key="10">
    <source>
        <dbReference type="Proteomes" id="UP000799778"/>
    </source>
</evidence>
<dbReference type="Proteomes" id="UP000799778">
    <property type="component" value="Unassembled WGS sequence"/>
</dbReference>
<keyword evidence="6" id="KW-0449">Lipoprotein</keyword>
<dbReference type="EMBL" id="ML978067">
    <property type="protein sequence ID" value="KAF2020133.1"/>
    <property type="molecule type" value="Genomic_DNA"/>
</dbReference>
<evidence type="ECO:0000256" key="8">
    <source>
        <dbReference type="SAM" id="Phobius"/>
    </source>
</evidence>
<dbReference type="GO" id="GO:0016787">
    <property type="term" value="F:hydrolase activity"/>
    <property type="evidence" value="ECO:0007669"/>
    <property type="project" value="UniProtKB-KW"/>
</dbReference>
<evidence type="ECO:0000256" key="3">
    <source>
        <dbReference type="ARBA" id="ARBA00022729"/>
    </source>
</evidence>
<dbReference type="OrthoDB" id="421038at2759"/>
<keyword evidence="9" id="KW-0378">Hydrolase</keyword>
<comment type="function">
    <text evidence="6">Splits internally a 1,3-beta-glucan molecule and transfers the newly generated reducing end (the donor) to the non-reducing end of another 1,3-beta-glucan molecule (the acceptor) forming a 1,3-beta linkage, resulting in the elongation of 1,3-beta-glucan chains in the cell wall.</text>
</comment>
<feature type="compositionally biased region" description="Polar residues" evidence="7">
    <location>
        <begin position="396"/>
        <end position="406"/>
    </location>
</feature>
<accession>A0A6A5Y4J8</accession>